<feature type="transmembrane region" description="Helical" evidence="1">
    <location>
        <begin position="105"/>
        <end position="126"/>
    </location>
</feature>
<keyword evidence="1" id="KW-1133">Transmembrane helix</keyword>
<evidence type="ECO:0000313" key="4">
    <source>
        <dbReference type="Proteomes" id="UP000675431"/>
    </source>
</evidence>
<dbReference type="RefSeq" id="WP_212368583.1">
    <property type="nucleotide sequence ID" value="NZ_JAGSIE010000010.1"/>
</dbReference>
<dbReference type="InterPro" id="IPR003018">
    <property type="entry name" value="GAF"/>
</dbReference>
<dbReference type="SUPFAM" id="SSF55781">
    <property type="entry name" value="GAF domain-like"/>
    <property type="match status" value="1"/>
</dbReference>
<keyword evidence="1" id="KW-0812">Transmembrane</keyword>
<protein>
    <submittedName>
        <fullName evidence="3">Sensor domain-containing diguanylate cyclase</fullName>
    </submittedName>
</protein>
<feature type="transmembrane region" description="Helical" evidence="1">
    <location>
        <begin position="205"/>
        <end position="226"/>
    </location>
</feature>
<dbReference type="InterPro" id="IPR000160">
    <property type="entry name" value="GGDEF_dom"/>
</dbReference>
<gene>
    <name evidence="3" type="ORF">KC820_04555</name>
</gene>
<dbReference type="GO" id="GO:0043709">
    <property type="term" value="P:cell adhesion involved in single-species biofilm formation"/>
    <property type="evidence" value="ECO:0007669"/>
    <property type="project" value="TreeGrafter"/>
</dbReference>
<dbReference type="SMART" id="SM00065">
    <property type="entry name" value="GAF"/>
    <property type="match status" value="1"/>
</dbReference>
<keyword evidence="4" id="KW-1185">Reference proteome</keyword>
<keyword evidence="1" id="KW-0472">Membrane</keyword>
<dbReference type="PANTHER" id="PTHR45138:SF9">
    <property type="entry name" value="DIGUANYLATE CYCLASE DGCM-RELATED"/>
    <property type="match status" value="1"/>
</dbReference>
<dbReference type="InterPro" id="IPR050469">
    <property type="entry name" value="Diguanylate_Cyclase"/>
</dbReference>
<feature type="domain" description="GGDEF" evidence="2">
    <location>
        <begin position="430"/>
        <end position="570"/>
    </location>
</feature>
<dbReference type="InterPro" id="IPR029787">
    <property type="entry name" value="Nucleotide_cyclase"/>
</dbReference>
<feature type="transmembrane region" description="Helical" evidence="1">
    <location>
        <begin position="6"/>
        <end position="28"/>
    </location>
</feature>
<dbReference type="PANTHER" id="PTHR45138">
    <property type="entry name" value="REGULATORY COMPONENTS OF SENSORY TRANSDUCTION SYSTEM"/>
    <property type="match status" value="1"/>
</dbReference>
<proteinExistence type="predicted"/>
<dbReference type="Pfam" id="PF00990">
    <property type="entry name" value="GGDEF"/>
    <property type="match status" value="1"/>
</dbReference>
<dbReference type="GO" id="GO:0052621">
    <property type="term" value="F:diguanylate cyclase activity"/>
    <property type="evidence" value="ECO:0007669"/>
    <property type="project" value="TreeGrafter"/>
</dbReference>
<name>A0A941CUG5_9BACI</name>
<accession>A0A941CUG5</accession>
<feature type="transmembrane region" description="Helical" evidence="1">
    <location>
        <begin position="40"/>
        <end position="63"/>
    </location>
</feature>
<reference evidence="3 4" key="1">
    <citation type="submission" date="2021-04" db="EMBL/GenBank/DDBJ databases">
        <title>Allobacillus sp. nov. SKP8-2 isolated from shrimp paste.</title>
        <authorList>
            <person name="Tanasupawat S."/>
            <person name="Yiamsombat S."/>
            <person name="Kanchanasin P."/>
            <person name="Kuncharoen N."/>
        </authorList>
    </citation>
    <scope>NUCLEOTIDE SEQUENCE [LARGE SCALE GENOMIC DNA]</scope>
    <source>
        <strain evidence="3 4">SKP8-2</strain>
    </source>
</reference>
<evidence type="ECO:0000259" key="2">
    <source>
        <dbReference type="PROSITE" id="PS50887"/>
    </source>
</evidence>
<feature type="transmembrane region" description="Helical" evidence="1">
    <location>
        <begin position="146"/>
        <end position="166"/>
    </location>
</feature>
<dbReference type="CDD" id="cd01949">
    <property type="entry name" value="GGDEF"/>
    <property type="match status" value="1"/>
</dbReference>
<dbReference type="Proteomes" id="UP000675431">
    <property type="component" value="Unassembled WGS sequence"/>
</dbReference>
<feature type="transmembrane region" description="Helical" evidence="1">
    <location>
        <begin position="178"/>
        <end position="199"/>
    </location>
</feature>
<dbReference type="GO" id="GO:1902201">
    <property type="term" value="P:negative regulation of bacterial-type flagellum-dependent cell motility"/>
    <property type="evidence" value="ECO:0007669"/>
    <property type="project" value="TreeGrafter"/>
</dbReference>
<dbReference type="AlphaFoldDB" id="A0A941CUG5"/>
<dbReference type="SMART" id="SM00267">
    <property type="entry name" value="GGDEF"/>
    <property type="match status" value="1"/>
</dbReference>
<evidence type="ECO:0000256" key="1">
    <source>
        <dbReference type="SAM" id="Phobius"/>
    </source>
</evidence>
<dbReference type="InterPro" id="IPR043128">
    <property type="entry name" value="Rev_trsase/Diguanyl_cyclase"/>
</dbReference>
<sequence>MSKKKQLVIWLIWLVVFPTSIFYVYTTFEPSYTGEWADLVSFALIMCAVSYFPIQVGTISIFVANGISFAAFLYFGLFAEIILTQLAILTLIYKLRISKDETFRIASNSLMMLITSIGSAAVYYWLGGEHGVLELNTTTESIALVGYIVTGLVLNQIVLVILNIFFYEQRHMKIGKSLFADVFLTLIVFPLGLVLYLLYIDLKIAAIYFVGIPFILLSIAISLYYNGRRVNHYLRRTSDIGQELSKKLNVKNVLDSFVEEVCKLLPASFIYIYDVSNASQTLTLIRFVKDQQTVKHPDEVMAINSGFIGKVHGQKKAIMFNTRAQLDQFTQNSLPNDVQSVLGVPIIRNEQVVGVLVIGDRSRRAYQDYHLMLMKILANFLSVAMENARHYERERRKSLHDQLTNLYNYRYLTDHIEQYALDLQAKEIDENLSIIIIDLDSFKSVNDTYGHEAGNEVLVELARRLEDFISDRGIVARYGGEEFTILVKGMKHEKIRELAEEIRYLISSKPFVLMKHIEDGIPVAIAVTASLGIATYPDHCDSPNELIRQADRAMYVGAKRSGKNKVASIV</sequence>
<organism evidence="3 4">
    <name type="scientific">Allobacillus saliphilus</name>
    <dbReference type="NCBI Taxonomy" id="2912308"/>
    <lineage>
        <taxon>Bacteria</taxon>
        <taxon>Bacillati</taxon>
        <taxon>Bacillota</taxon>
        <taxon>Bacilli</taxon>
        <taxon>Bacillales</taxon>
        <taxon>Bacillaceae</taxon>
        <taxon>Allobacillus</taxon>
    </lineage>
</organism>
<dbReference type="EMBL" id="JAGSIE010000010">
    <property type="protein sequence ID" value="MBR7553424.1"/>
    <property type="molecule type" value="Genomic_DNA"/>
</dbReference>
<evidence type="ECO:0000313" key="3">
    <source>
        <dbReference type="EMBL" id="MBR7553424.1"/>
    </source>
</evidence>
<feature type="transmembrane region" description="Helical" evidence="1">
    <location>
        <begin position="69"/>
        <end position="93"/>
    </location>
</feature>
<dbReference type="GO" id="GO:0005886">
    <property type="term" value="C:plasma membrane"/>
    <property type="evidence" value="ECO:0007669"/>
    <property type="project" value="TreeGrafter"/>
</dbReference>
<dbReference type="SUPFAM" id="SSF55073">
    <property type="entry name" value="Nucleotide cyclase"/>
    <property type="match status" value="1"/>
</dbReference>
<dbReference type="Gene3D" id="3.30.450.40">
    <property type="match status" value="1"/>
</dbReference>
<dbReference type="NCBIfam" id="TIGR00254">
    <property type="entry name" value="GGDEF"/>
    <property type="match status" value="1"/>
</dbReference>
<comment type="caution">
    <text evidence="3">The sequence shown here is derived from an EMBL/GenBank/DDBJ whole genome shotgun (WGS) entry which is preliminary data.</text>
</comment>
<dbReference type="PROSITE" id="PS50887">
    <property type="entry name" value="GGDEF"/>
    <property type="match status" value="1"/>
</dbReference>
<dbReference type="InterPro" id="IPR029016">
    <property type="entry name" value="GAF-like_dom_sf"/>
</dbReference>
<dbReference type="FunFam" id="3.30.70.270:FF:000001">
    <property type="entry name" value="Diguanylate cyclase domain protein"/>
    <property type="match status" value="1"/>
</dbReference>
<dbReference type="Gene3D" id="3.30.70.270">
    <property type="match status" value="1"/>
</dbReference>
<dbReference type="Pfam" id="PF13185">
    <property type="entry name" value="GAF_2"/>
    <property type="match status" value="1"/>
</dbReference>